<reference evidence="2" key="1">
    <citation type="submission" date="2022-10" db="EMBL/GenBank/DDBJ databases">
        <authorList>
            <person name="Mo P."/>
        </authorList>
    </citation>
    <scope>NUCLEOTIDE SEQUENCE</scope>
    <source>
        <strain evidence="2">HUAS 13-4</strain>
    </source>
</reference>
<dbReference type="SUPFAM" id="SSF46689">
    <property type="entry name" value="Homeodomain-like"/>
    <property type="match status" value="1"/>
</dbReference>
<evidence type="ECO:0000256" key="1">
    <source>
        <dbReference type="SAM" id="MobiDB-lite"/>
    </source>
</evidence>
<organism evidence="2 3">
    <name type="scientific">Streptomyces cynarae</name>
    <dbReference type="NCBI Taxonomy" id="2981134"/>
    <lineage>
        <taxon>Bacteria</taxon>
        <taxon>Bacillati</taxon>
        <taxon>Actinomycetota</taxon>
        <taxon>Actinomycetes</taxon>
        <taxon>Kitasatosporales</taxon>
        <taxon>Streptomycetaceae</taxon>
        <taxon>Streptomyces</taxon>
    </lineage>
</organism>
<dbReference type="RefSeq" id="WP_263231103.1">
    <property type="nucleotide sequence ID" value="NZ_CP106793.1"/>
</dbReference>
<accession>A0ABY6E3A2</accession>
<sequence length="221" mass="24016">MDRSTSSVRQPGTGTVYRATLDALAQYGPRRVGVTHVARLARCNRSYLYRNWAGHQVLIRDATLAELRRLLQVACEAPGPLPPPRCLAVRVVVRAARLLREHPATRAMALTAPDLTHAAVLRPTTVWHRTACDWLRRHVTGHLPRGATQDTVTLAVLTTVLPYALTPPSEDPDPTAEREAVDHRLSLALHSCLGLPPACPDCAPPPVGEAEADEGHPSTLS</sequence>
<evidence type="ECO:0000313" key="2">
    <source>
        <dbReference type="EMBL" id="UXY21059.1"/>
    </source>
</evidence>
<gene>
    <name evidence="2" type="ORF">N8I84_21980</name>
</gene>
<dbReference type="InterPro" id="IPR009057">
    <property type="entry name" value="Homeodomain-like_sf"/>
</dbReference>
<evidence type="ECO:0000313" key="3">
    <source>
        <dbReference type="Proteomes" id="UP001061298"/>
    </source>
</evidence>
<feature type="region of interest" description="Disordered" evidence="1">
    <location>
        <begin position="200"/>
        <end position="221"/>
    </location>
</feature>
<keyword evidence="3" id="KW-1185">Reference proteome</keyword>
<dbReference type="Proteomes" id="UP001061298">
    <property type="component" value="Chromosome"/>
</dbReference>
<dbReference type="EMBL" id="CP106793">
    <property type="protein sequence ID" value="UXY21059.1"/>
    <property type="molecule type" value="Genomic_DNA"/>
</dbReference>
<protein>
    <recommendedName>
        <fullName evidence="4">TetR/AcrR family transcriptional regulator</fullName>
    </recommendedName>
</protein>
<proteinExistence type="predicted"/>
<dbReference type="Gene3D" id="1.10.357.10">
    <property type="entry name" value="Tetracycline Repressor, domain 2"/>
    <property type="match status" value="1"/>
</dbReference>
<name>A0ABY6E3A2_9ACTN</name>
<evidence type="ECO:0008006" key="4">
    <source>
        <dbReference type="Google" id="ProtNLM"/>
    </source>
</evidence>